<evidence type="ECO:0000256" key="1">
    <source>
        <dbReference type="ARBA" id="ARBA00004370"/>
    </source>
</evidence>
<evidence type="ECO:0000256" key="4">
    <source>
        <dbReference type="ARBA" id="ARBA00022692"/>
    </source>
</evidence>
<dbReference type="RefSeq" id="WP_115013251.1">
    <property type="nucleotide sequence ID" value="NZ_QKWJ01000003.1"/>
</dbReference>
<sequence>MHTRAPYRLFPTRLAAIAAAVSLLLSGAGCALIREEKAPAAQISAEQVRLAQDSQLPQGDWPSTEWWKAYADDRLDALVARALQDSPTMAVAQARVEASRAQAKLVDASTGLLVGLSASVNRQRVSENGFLGPFAHTNPQIGTTGPWYTEGTIGLVAGYSVDLWGKNRARVNAALGVTRASQAEAAQAALVLSSQVVHAYYDIQTTYALHDLLVKARDIRQEQVQASQTRAARGLVARTQVESAEAQRLQLDQQIRSTQARIRTLHEMLRLLTGAGPDGLPAIAPRPLPDSVGGVPPTLGYELLARRPDLQAMRWYVQASMDQIDAAKAEFYPSFDIRAFIGLDSIHLSDLLRKSSRQINLIPGLSLPILDSGRLNANLAATRSQSDLMIAQYNEAVLKAVREVAQAGIELDDLGEQQAMQAGKLKTATFASDSATAHYRRGLLDKVTAREAMLPVLTEQSQAVEIRSRQIHAAVTLATVLGGGYVAEGGGKGQLAKTQ</sequence>
<evidence type="ECO:0000256" key="9">
    <source>
        <dbReference type="RuleBase" id="RU362097"/>
    </source>
</evidence>
<evidence type="ECO:0000256" key="5">
    <source>
        <dbReference type="ARBA" id="ARBA00022729"/>
    </source>
</evidence>
<dbReference type="Pfam" id="PF02321">
    <property type="entry name" value="OEP"/>
    <property type="match status" value="2"/>
</dbReference>
<keyword evidence="6 9" id="KW-0472">Membrane</keyword>
<comment type="caution">
    <text evidence="10">The sequence shown here is derived from an EMBL/GenBank/DDBJ whole genome shotgun (WGS) entry which is preliminary data.</text>
</comment>
<dbReference type="Gene3D" id="1.20.1600.10">
    <property type="entry name" value="Outer membrane efflux proteins (OEP)"/>
    <property type="match status" value="1"/>
</dbReference>
<name>A0A370P0U2_9BURK</name>
<comment type="subcellular location">
    <subcellularLocation>
        <location evidence="9">Cell membrane</location>
        <topology evidence="9">Lipid-anchor</topology>
    </subcellularLocation>
    <subcellularLocation>
        <location evidence="1">Membrane</location>
    </subcellularLocation>
</comment>
<dbReference type="PANTHER" id="PTHR30203">
    <property type="entry name" value="OUTER MEMBRANE CATION EFFLUX PROTEIN"/>
    <property type="match status" value="1"/>
</dbReference>
<dbReference type="SUPFAM" id="SSF56954">
    <property type="entry name" value="Outer membrane efflux proteins (OEP)"/>
    <property type="match status" value="1"/>
</dbReference>
<accession>A0A370P0U2</accession>
<keyword evidence="8 9" id="KW-0449">Lipoprotein</keyword>
<protein>
    <submittedName>
        <fullName evidence="10">Multidrug resistance transporter</fullName>
    </submittedName>
</protein>
<dbReference type="Proteomes" id="UP000255165">
    <property type="component" value="Unassembled WGS sequence"/>
</dbReference>
<evidence type="ECO:0000256" key="3">
    <source>
        <dbReference type="ARBA" id="ARBA00022452"/>
    </source>
</evidence>
<evidence type="ECO:0000256" key="6">
    <source>
        <dbReference type="ARBA" id="ARBA00023136"/>
    </source>
</evidence>
<dbReference type="AlphaFoldDB" id="A0A370P0U2"/>
<evidence type="ECO:0000256" key="8">
    <source>
        <dbReference type="ARBA" id="ARBA00023288"/>
    </source>
</evidence>
<reference evidence="10 11" key="1">
    <citation type="submission" date="2018-06" db="EMBL/GenBank/DDBJ databases">
        <authorList>
            <person name="Feng T."/>
            <person name="Jeon C.O."/>
        </authorList>
    </citation>
    <scope>NUCLEOTIDE SEQUENCE [LARGE SCALE GENOMIC DNA]</scope>
    <source>
        <strain evidence="10 11">S23</strain>
    </source>
</reference>
<dbReference type="Gene3D" id="2.20.200.10">
    <property type="entry name" value="Outer membrane efflux proteins (OEP)"/>
    <property type="match status" value="1"/>
</dbReference>
<dbReference type="PANTHER" id="PTHR30203:SF20">
    <property type="entry name" value="MULTIDRUG RESISTANCE OUTER MEMBRANE PROTEIN MDTP-RELATED"/>
    <property type="match status" value="1"/>
</dbReference>
<organism evidence="10 11">
    <name type="scientific">Cupriavidus lacunae</name>
    <dbReference type="NCBI Taxonomy" id="2666307"/>
    <lineage>
        <taxon>Bacteria</taxon>
        <taxon>Pseudomonadati</taxon>
        <taxon>Pseudomonadota</taxon>
        <taxon>Betaproteobacteria</taxon>
        <taxon>Burkholderiales</taxon>
        <taxon>Burkholderiaceae</taxon>
        <taxon>Cupriavidus</taxon>
    </lineage>
</organism>
<dbReference type="InterPro" id="IPR010131">
    <property type="entry name" value="MdtP/NodT-like"/>
</dbReference>
<keyword evidence="11" id="KW-1185">Reference proteome</keyword>
<evidence type="ECO:0000256" key="2">
    <source>
        <dbReference type="ARBA" id="ARBA00007613"/>
    </source>
</evidence>
<evidence type="ECO:0000313" key="11">
    <source>
        <dbReference type="Proteomes" id="UP000255165"/>
    </source>
</evidence>
<evidence type="ECO:0000256" key="7">
    <source>
        <dbReference type="ARBA" id="ARBA00023139"/>
    </source>
</evidence>
<gene>
    <name evidence="10" type="ORF">DN412_03470</name>
</gene>
<keyword evidence="4 9" id="KW-0812">Transmembrane</keyword>
<keyword evidence="3 9" id="KW-1134">Transmembrane beta strand</keyword>
<dbReference type="InterPro" id="IPR003423">
    <property type="entry name" value="OMP_efflux"/>
</dbReference>
<keyword evidence="7 9" id="KW-0564">Palmitate</keyword>
<dbReference type="GO" id="GO:0005886">
    <property type="term" value="C:plasma membrane"/>
    <property type="evidence" value="ECO:0007669"/>
    <property type="project" value="UniProtKB-SubCell"/>
</dbReference>
<dbReference type="EMBL" id="QKWJ01000003">
    <property type="protein sequence ID" value="RDK11437.1"/>
    <property type="molecule type" value="Genomic_DNA"/>
</dbReference>
<keyword evidence="5" id="KW-0732">Signal</keyword>
<dbReference type="NCBIfam" id="TIGR01845">
    <property type="entry name" value="outer_NodT"/>
    <property type="match status" value="1"/>
</dbReference>
<evidence type="ECO:0000313" key="10">
    <source>
        <dbReference type="EMBL" id="RDK11437.1"/>
    </source>
</evidence>
<dbReference type="PROSITE" id="PS51257">
    <property type="entry name" value="PROKAR_LIPOPROTEIN"/>
    <property type="match status" value="1"/>
</dbReference>
<dbReference type="GO" id="GO:0015562">
    <property type="term" value="F:efflux transmembrane transporter activity"/>
    <property type="evidence" value="ECO:0007669"/>
    <property type="project" value="InterPro"/>
</dbReference>
<comment type="similarity">
    <text evidence="2 9">Belongs to the outer membrane factor (OMF) (TC 1.B.17) family.</text>
</comment>
<proteinExistence type="inferred from homology"/>